<evidence type="ECO:0000313" key="7">
    <source>
        <dbReference type="Proteomes" id="UP000035553"/>
    </source>
</evidence>
<dbReference type="EMBL" id="AFVQ02000051">
    <property type="protein sequence ID" value="KLI03161.1"/>
    <property type="molecule type" value="Genomic_DNA"/>
</dbReference>
<name>A0A0U1QQV4_9BACL</name>
<dbReference type="Proteomes" id="UP000035553">
    <property type="component" value="Unassembled WGS sequence"/>
</dbReference>
<feature type="transmembrane region" description="Helical" evidence="5">
    <location>
        <begin position="140"/>
        <end position="160"/>
    </location>
</feature>
<keyword evidence="7" id="KW-1185">Reference proteome</keyword>
<feature type="transmembrane region" description="Helical" evidence="5">
    <location>
        <begin position="213"/>
        <end position="232"/>
    </location>
</feature>
<organism evidence="6 7">
    <name type="scientific">Sporolactobacillus inulinus CASD</name>
    <dbReference type="NCBI Taxonomy" id="1069536"/>
    <lineage>
        <taxon>Bacteria</taxon>
        <taxon>Bacillati</taxon>
        <taxon>Bacillota</taxon>
        <taxon>Bacilli</taxon>
        <taxon>Bacillales</taxon>
        <taxon>Sporolactobacillaceae</taxon>
        <taxon>Sporolactobacillus</taxon>
    </lineage>
</organism>
<dbReference type="GO" id="GO:0022857">
    <property type="term" value="F:transmembrane transporter activity"/>
    <property type="evidence" value="ECO:0007669"/>
    <property type="project" value="InterPro"/>
</dbReference>
<dbReference type="GO" id="GO:0016020">
    <property type="term" value="C:membrane"/>
    <property type="evidence" value="ECO:0007669"/>
    <property type="project" value="UniProtKB-SubCell"/>
</dbReference>
<keyword evidence="2 5" id="KW-0812">Transmembrane</keyword>
<reference evidence="6 7" key="1">
    <citation type="journal article" date="2011" name="J. Bacteriol.">
        <title>Draft genome sequence of Sporolactobacillus inulinus strain CASD, an efficient D-lactic acid-producing bacterium with high-concentration lactate tolerance capability.</title>
        <authorList>
            <person name="Yu B."/>
            <person name="Su F."/>
            <person name="Wang L."/>
            <person name="Xu K."/>
            <person name="Zhao B."/>
            <person name="Xu P."/>
        </authorList>
    </citation>
    <scope>NUCLEOTIDE SEQUENCE [LARGE SCALE GENOMIC DNA]</scope>
    <source>
        <strain evidence="6 7">CASD</strain>
    </source>
</reference>
<dbReference type="AlphaFoldDB" id="A0A0U1QQV4"/>
<dbReference type="PANTHER" id="PTHR47704">
    <property type="entry name" value="POTASSIUM TRANSPORTER KIMA"/>
    <property type="match status" value="1"/>
</dbReference>
<dbReference type="Gene3D" id="1.20.1740.10">
    <property type="entry name" value="Amino acid/polyamine transporter I"/>
    <property type="match status" value="1"/>
</dbReference>
<feature type="transmembrane region" description="Helical" evidence="5">
    <location>
        <begin position="253"/>
        <end position="278"/>
    </location>
</feature>
<sequence>MFTKMKRLLIGRPLKSNESSGQKLSKFKALAVLSSDALSSVAYGPEQILIVLMAAGSTALWFSLPIGIGVLILLIALVLSYQQIIYAYPQGGGAYMVAKENLGTNFGLTAGGALLVDYILTVAVSVSAGTDAITSAFPALHTHSVTVAVIIVMIITILNLRGLTDSATLLSYPVYFFVLMMLIVIGGGLFALMTGQSAPIHEPAAVGTPVMGIGLFLILRAFSSGCSALTGVEAISNAIPSFKEPAPKNAARTLLMMGGILAVLLLGIVGLAYLYGVHPSGDQTVLSQLASHLFGRNILYYIIQVSTALILILAANTGYSAFPLLAFNLAKDKYMPRPFKVKGDRLGYSNGIITLGALSILLLIIFKGRTESLIPLYAVGVFIPFSLSQTGMIVHWMKRRPSGWIGKLVINLTGALICYMILVIFFLTKFPQIWPVLIFVPIVVFMFHKIHEHYVLVAEQLRVDTRQPVPVIHASDNIIVVPVAGITKVVEQSLTYARSLSDNVIAVFVGDSPEAIQKMDDTWNAWNPGVRLVTIHSPYRSIVNPLDKFISTVKYKAEKRGATVTVVFPQFYTKKWWQSLLHNQSGVLIKASLIRHKDIVIATVPFHFKK</sequence>
<feature type="transmembrane region" description="Helical" evidence="5">
    <location>
        <begin position="49"/>
        <end position="81"/>
    </location>
</feature>
<accession>A0A0U1QQV4</accession>
<dbReference type="InterPro" id="IPR002293">
    <property type="entry name" value="AA/rel_permease1"/>
</dbReference>
<dbReference type="InterPro" id="IPR053153">
    <property type="entry name" value="APC_K+_Transporter"/>
</dbReference>
<feature type="transmembrane region" description="Helical" evidence="5">
    <location>
        <begin position="433"/>
        <end position="450"/>
    </location>
</feature>
<dbReference type="PANTHER" id="PTHR47704:SF1">
    <property type="entry name" value="POTASSIUM TRANSPORTER KIMA"/>
    <property type="match status" value="1"/>
</dbReference>
<evidence type="ECO:0000256" key="3">
    <source>
        <dbReference type="ARBA" id="ARBA00022989"/>
    </source>
</evidence>
<evidence type="ECO:0000256" key="5">
    <source>
        <dbReference type="SAM" id="Phobius"/>
    </source>
</evidence>
<evidence type="ECO:0000256" key="4">
    <source>
        <dbReference type="ARBA" id="ARBA00023136"/>
    </source>
</evidence>
<feature type="transmembrane region" description="Helical" evidence="5">
    <location>
        <begin position="346"/>
        <end position="366"/>
    </location>
</feature>
<dbReference type="OrthoDB" id="9759676at2"/>
<feature type="transmembrane region" description="Helical" evidence="5">
    <location>
        <begin position="298"/>
        <end position="325"/>
    </location>
</feature>
<dbReference type="Pfam" id="PF13520">
    <property type="entry name" value="AA_permease_2"/>
    <property type="match status" value="1"/>
</dbReference>
<proteinExistence type="predicted"/>
<evidence type="ECO:0000313" key="6">
    <source>
        <dbReference type="EMBL" id="KLI03161.1"/>
    </source>
</evidence>
<gene>
    <name evidence="6" type="ORF">SINU_04155</name>
</gene>
<evidence type="ECO:0000256" key="2">
    <source>
        <dbReference type="ARBA" id="ARBA00022692"/>
    </source>
</evidence>
<comment type="subcellular location">
    <subcellularLocation>
        <location evidence="1">Membrane</location>
        <topology evidence="1">Multi-pass membrane protein</topology>
    </subcellularLocation>
</comment>
<keyword evidence="3 5" id="KW-1133">Transmembrane helix</keyword>
<dbReference type="STRING" id="1069536.SINU_04155"/>
<feature type="transmembrane region" description="Helical" evidence="5">
    <location>
        <begin position="172"/>
        <end position="193"/>
    </location>
</feature>
<dbReference type="RefSeq" id="WP_010026480.1">
    <property type="nucleotide sequence ID" value="NZ_AFVQ02000051.1"/>
</dbReference>
<feature type="transmembrane region" description="Helical" evidence="5">
    <location>
        <begin position="102"/>
        <end position="128"/>
    </location>
</feature>
<feature type="transmembrane region" description="Helical" evidence="5">
    <location>
        <begin position="408"/>
        <end position="427"/>
    </location>
</feature>
<feature type="transmembrane region" description="Helical" evidence="5">
    <location>
        <begin position="372"/>
        <end position="396"/>
    </location>
</feature>
<evidence type="ECO:0000256" key="1">
    <source>
        <dbReference type="ARBA" id="ARBA00004141"/>
    </source>
</evidence>
<protein>
    <submittedName>
        <fullName evidence="6">Amino acid permease</fullName>
    </submittedName>
</protein>
<keyword evidence="4 5" id="KW-0472">Membrane</keyword>
<comment type="caution">
    <text evidence="6">The sequence shown here is derived from an EMBL/GenBank/DDBJ whole genome shotgun (WGS) entry which is preliminary data.</text>
</comment>